<dbReference type="EMBL" id="CP005957">
    <property type="protein sequence ID" value="AGL62664.1"/>
    <property type="molecule type" value="Genomic_DNA"/>
</dbReference>
<keyword evidence="2" id="KW-1185">Reference proteome</keyword>
<dbReference type="STRING" id="1332188.L336_0965"/>
<evidence type="ECO:0000313" key="2">
    <source>
        <dbReference type="Proteomes" id="UP000013893"/>
    </source>
</evidence>
<proteinExistence type="predicted"/>
<dbReference type="HOGENOM" id="CLU_773138_0_0_0"/>
<dbReference type="KEGG" id="saal:L336_0965"/>
<dbReference type="AlphaFoldDB" id="R4PNW0"/>
<reference evidence="1 2" key="1">
    <citation type="journal article" date="2013" name="Nat. Biotechnol.">
        <title>Genome sequences of rare, uncultured bacteria obtained by differential coverage binning of multiple metagenomes.</title>
        <authorList>
            <person name="Albertsen M."/>
            <person name="Hugenholtz P."/>
            <person name="Skarshewski A."/>
            <person name="Nielsen K.L."/>
            <person name="Tyson G.W."/>
            <person name="Nielsen P.H."/>
        </authorList>
    </citation>
    <scope>NUCLEOTIDE SEQUENCE [LARGE SCALE GENOMIC DNA]</scope>
    <source>
        <strain evidence="1">TM71</strain>
    </source>
</reference>
<accession>R4PNW0</accession>
<evidence type="ECO:0000313" key="1">
    <source>
        <dbReference type="EMBL" id="AGL62664.1"/>
    </source>
</evidence>
<dbReference type="OrthoDB" id="9870182at2"/>
<name>R4PNW0_9BACT</name>
<dbReference type="Proteomes" id="UP000013893">
    <property type="component" value="Chromosome"/>
</dbReference>
<sequence length="358" mass="39974">MIWSADTNNPERANRHEQYLRAERPDLVQAIGDIYTAVDPVVRSLGQCAAFDGVVLFMRDRWYSDSAATITAINAPAIDDTRLDFQRTNINGRRVDLVASRVGETFRTGRSEFAPSLMNPEQHIVFGMPLALEREGEAVFQFAFSPEHGKLPSELQLRQLWQQYHQAIQASTTRLDTLGQGYYSLADKLLLDVPTTPNAYILMWDMSHSTEAAAKDYPLLRDFLDQIRAVFDEEVARVGGQSMELGNGDGQKFRIELPYPEIDRNDLSAIGQYGGSVVVPLLQRLIARYDQLAAKTHGIAGPVRIAAELGCFENTTLGQSSPSFWPMDKALEALPRDRSCLVLGQTAERAIAQSRLQK</sequence>
<protein>
    <submittedName>
        <fullName evidence="1">Uncharacterized protein</fullName>
    </submittedName>
</protein>
<dbReference type="RefSeq" id="WP_015642114.1">
    <property type="nucleotide sequence ID" value="NC_021219.1"/>
</dbReference>
<gene>
    <name evidence="1" type="ORF">L336_0965</name>
</gene>
<organism evidence="1 2">
    <name type="scientific">Candidatus Saccharimonas aalborgensis</name>
    <dbReference type="NCBI Taxonomy" id="1332188"/>
    <lineage>
        <taxon>Bacteria</taxon>
        <taxon>Candidatus Saccharimonadota</taxon>
        <taxon>Candidatus Saccharimonadia</taxon>
        <taxon>Candidatus Saccharimonadales</taxon>
        <taxon>Candidatus Saccharimonadaceae</taxon>
        <taxon>Candidatus Saccharimonas</taxon>
    </lineage>
</organism>